<gene>
    <name evidence="2" type="ORF">GIB67_018853</name>
</gene>
<organism evidence="2 3">
    <name type="scientific">Kingdonia uniflora</name>
    <dbReference type="NCBI Taxonomy" id="39325"/>
    <lineage>
        <taxon>Eukaryota</taxon>
        <taxon>Viridiplantae</taxon>
        <taxon>Streptophyta</taxon>
        <taxon>Embryophyta</taxon>
        <taxon>Tracheophyta</taxon>
        <taxon>Spermatophyta</taxon>
        <taxon>Magnoliopsida</taxon>
        <taxon>Ranunculales</taxon>
        <taxon>Circaeasteraceae</taxon>
        <taxon>Kingdonia</taxon>
    </lineage>
</organism>
<dbReference type="EMBL" id="JACGCM010000854">
    <property type="protein sequence ID" value="KAF6165409.1"/>
    <property type="molecule type" value="Genomic_DNA"/>
</dbReference>
<sequence length="308" mass="35008">MQESSVWFGLCYIITSLAMYDEYGNDVLYMPEGSCFPRLQYRKKSPPVRTASFSKPDSFRGPSSRSVSLKTSIIELKTLELLDGLFSETKHQGELLLSEGIIIPQDLEDSKSTKNDNRVINVGLPTYCILQVLLRAIKANSEGLLLNNITEVTTMNRPKDAFFDWFFNPLLIIKDQIKAHNLTEEEENYFCKLVLLNGNSERLKNLNLGSPVVSEIKLAELDALARRLRGITRSISRYPTFKRRFDALVSSLSEELAEKYGYGSQLLPRSRSRFIKILSQRSFRGRTNNRNSDKDDSQSGTTKDIAIV</sequence>
<dbReference type="PANTHER" id="PTHR31133">
    <property type="entry name" value="MEMBRANE PROTEIN"/>
    <property type="match status" value="1"/>
</dbReference>
<keyword evidence="3" id="KW-1185">Reference proteome</keyword>
<dbReference type="PANTHER" id="PTHR31133:SF3">
    <property type="entry name" value="TRANSMEMBRANE PROTEIN"/>
    <property type="match status" value="1"/>
</dbReference>
<dbReference type="InterPro" id="IPR040229">
    <property type="entry name" value="At3g27390-like"/>
</dbReference>
<comment type="caution">
    <text evidence="2">The sequence shown here is derived from an EMBL/GenBank/DDBJ whole genome shotgun (WGS) entry which is preliminary data.</text>
</comment>
<evidence type="ECO:0000313" key="3">
    <source>
        <dbReference type="Proteomes" id="UP000541444"/>
    </source>
</evidence>
<proteinExistence type="predicted"/>
<dbReference type="OrthoDB" id="1906116at2759"/>
<accession>A0A7J7NDU8</accession>
<dbReference type="Proteomes" id="UP000541444">
    <property type="component" value="Unassembled WGS sequence"/>
</dbReference>
<evidence type="ECO:0000313" key="2">
    <source>
        <dbReference type="EMBL" id="KAF6165409.1"/>
    </source>
</evidence>
<name>A0A7J7NDU8_9MAGN</name>
<reference evidence="2 3" key="1">
    <citation type="journal article" date="2020" name="IScience">
        <title>Genome Sequencing of the Endangered Kingdonia uniflora (Circaeasteraceae, Ranunculales) Reveals Potential Mechanisms of Evolutionary Specialization.</title>
        <authorList>
            <person name="Sun Y."/>
            <person name="Deng T."/>
            <person name="Zhang A."/>
            <person name="Moore M.J."/>
            <person name="Landis J.B."/>
            <person name="Lin N."/>
            <person name="Zhang H."/>
            <person name="Zhang X."/>
            <person name="Huang J."/>
            <person name="Zhang X."/>
            <person name="Sun H."/>
            <person name="Wang H."/>
        </authorList>
    </citation>
    <scope>NUCLEOTIDE SEQUENCE [LARGE SCALE GENOMIC DNA]</scope>
    <source>
        <strain evidence="2">TB1705</strain>
        <tissue evidence="2">Leaf</tissue>
    </source>
</reference>
<protein>
    <submittedName>
        <fullName evidence="2">Uncharacterized protein</fullName>
    </submittedName>
</protein>
<evidence type="ECO:0000256" key="1">
    <source>
        <dbReference type="SAM" id="MobiDB-lite"/>
    </source>
</evidence>
<feature type="region of interest" description="Disordered" evidence="1">
    <location>
        <begin position="285"/>
        <end position="308"/>
    </location>
</feature>
<dbReference type="AlphaFoldDB" id="A0A7J7NDU8"/>